<reference evidence="1 2" key="1">
    <citation type="submission" date="2020-08" db="EMBL/GenBank/DDBJ databases">
        <title>Edaphobacter telluris sp. nov. and Acidobacterium dinghuensis sp. nov., two acidobacteria isolated from forest soil.</title>
        <authorList>
            <person name="Fu J."/>
            <person name="Qiu L."/>
        </authorList>
    </citation>
    <scope>NUCLEOTIDE SEQUENCE [LARGE SCALE GENOMIC DNA]</scope>
    <source>
        <strain evidence="1">4Y35</strain>
    </source>
</reference>
<evidence type="ECO:0008006" key="3">
    <source>
        <dbReference type="Google" id="ProtNLM"/>
    </source>
</evidence>
<proteinExistence type="predicted"/>
<protein>
    <recommendedName>
        <fullName evidence="3">STAS domain-containing protein</fullName>
    </recommendedName>
</protein>
<dbReference type="EMBL" id="CP060394">
    <property type="protein sequence ID" value="QNI31646.1"/>
    <property type="molecule type" value="Genomic_DNA"/>
</dbReference>
<gene>
    <name evidence="1" type="ORF">H7849_21690</name>
</gene>
<evidence type="ECO:0000313" key="1">
    <source>
        <dbReference type="EMBL" id="QNI31646.1"/>
    </source>
</evidence>
<dbReference type="RefSeq" id="WP_186742468.1">
    <property type="nucleotide sequence ID" value="NZ_CP060394.1"/>
</dbReference>
<evidence type="ECO:0000313" key="2">
    <source>
        <dbReference type="Proteomes" id="UP000515312"/>
    </source>
</evidence>
<keyword evidence="2" id="KW-1185">Reference proteome</keyword>
<dbReference type="Proteomes" id="UP000515312">
    <property type="component" value="Chromosome"/>
</dbReference>
<dbReference type="AlphaFoldDB" id="A0A7G8BGH6"/>
<name>A0A7G8BGH6_9BACT</name>
<organism evidence="1 2">
    <name type="scientific">Alloacidobacterium dinghuense</name>
    <dbReference type="NCBI Taxonomy" id="2763107"/>
    <lineage>
        <taxon>Bacteria</taxon>
        <taxon>Pseudomonadati</taxon>
        <taxon>Acidobacteriota</taxon>
        <taxon>Terriglobia</taxon>
        <taxon>Terriglobales</taxon>
        <taxon>Acidobacteriaceae</taxon>
        <taxon>Alloacidobacterium</taxon>
    </lineage>
</organism>
<dbReference type="KEGG" id="adin:H7849_21690"/>
<accession>A0A7G8BGH6</accession>
<sequence length="91" mass="10519">MTLKITRICEQHGTRICLSGELRCAYIDDVRAEIEQVGQPATLDLDEVDVVDIDGVRLLNECVVQGIEVFNCSSYIRRWMLQEKRAYRDDK</sequence>